<dbReference type="InterPro" id="IPR011004">
    <property type="entry name" value="Trimer_LpxA-like_sf"/>
</dbReference>
<dbReference type="InterPro" id="IPR001451">
    <property type="entry name" value="Hexapep"/>
</dbReference>
<dbReference type="GO" id="GO:0016747">
    <property type="term" value="F:acyltransferase activity, transferring groups other than amino-acyl groups"/>
    <property type="evidence" value="ECO:0007669"/>
    <property type="project" value="UniProtKB-ARBA"/>
</dbReference>
<dbReference type="InterPro" id="IPR018357">
    <property type="entry name" value="Hexapep_transf_CS"/>
</dbReference>
<dbReference type="RefSeq" id="WP_129467176.1">
    <property type="nucleotide sequence ID" value="NZ_QVPC01000011.1"/>
</dbReference>
<evidence type="ECO:0000256" key="2">
    <source>
        <dbReference type="ARBA" id="ARBA00022679"/>
    </source>
</evidence>
<evidence type="ECO:0000313" key="6">
    <source>
        <dbReference type="Proteomes" id="UP000824410"/>
    </source>
</evidence>
<dbReference type="Pfam" id="PF00132">
    <property type="entry name" value="Hexapep"/>
    <property type="match status" value="1"/>
</dbReference>
<sequence length="224" mass="25105">MGLVNRLKWQIKAKKLSRVYSGFYASIWSYADNRCEFDHNVCLYKNTTLFNVKINRHSYLAGTLSQHAKIGMFCSIGPNTIIGGLGSHPTNQISTHPAFYSTNNQTGKSFVNETYFIEHSETSIGNDVWIGANALILDGIKIGNGAIIAAGAVVTKSVPDYAIVGGVPAKIIKFRYSEHEINNLNKLQWWLLSDVELEALAPIFRKNNIKELINTIHDMKEYEH</sequence>
<protein>
    <submittedName>
        <fullName evidence="5">CatB-related O-acetyltransferase</fullName>
    </submittedName>
</protein>
<evidence type="ECO:0000256" key="4">
    <source>
        <dbReference type="ARBA" id="ARBA00023315"/>
    </source>
</evidence>
<comment type="similarity">
    <text evidence="1">Belongs to the transferase hexapeptide repeat family.</text>
</comment>
<evidence type="ECO:0000256" key="3">
    <source>
        <dbReference type="ARBA" id="ARBA00022737"/>
    </source>
</evidence>
<dbReference type="CDD" id="cd03349">
    <property type="entry name" value="LbH_XAT"/>
    <property type="match status" value="1"/>
</dbReference>
<keyword evidence="3" id="KW-0677">Repeat</keyword>
<dbReference type="AlphaFoldDB" id="A0AAP2JWE4"/>
<dbReference type="PROSITE" id="PS00101">
    <property type="entry name" value="HEXAPEP_TRANSFERASES"/>
    <property type="match status" value="1"/>
</dbReference>
<keyword evidence="2" id="KW-0808">Transferase</keyword>
<reference evidence="5" key="1">
    <citation type="submission" date="2019-02" db="EMBL/GenBank/DDBJ databases">
        <title>Genomic characterization of isolates from hospital effluents in KZN, South Africa.</title>
        <authorList>
            <person name="Ntshobeni N."/>
            <person name="Allam M."/>
            <person name="Ismail A."/>
            <person name="Amoako D."/>
            <person name="Essack S."/>
            <person name="Chenia H."/>
        </authorList>
    </citation>
    <scope>NUCLEOTIDE SEQUENCE</scope>
    <source>
        <strain evidence="5">AFE97_S1</strain>
    </source>
</reference>
<dbReference type="PANTHER" id="PTHR43300">
    <property type="entry name" value="ACETYLTRANSFERASE"/>
    <property type="match status" value="1"/>
</dbReference>
<name>A0AAP2JWE4_PRORE</name>
<evidence type="ECO:0000256" key="1">
    <source>
        <dbReference type="ARBA" id="ARBA00007274"/>
    </source>
</evidence>
<evidence type="ECO:0000313" key="5">
    <source>
        <dbReference type="EMBL" id="MBX6979781.1"/>
    </source>
</evidence>
<keyword evidence="4" id="KW-0012">Acyltransferase</keyword>
<dbReference type="PANTHER" id="PTHR43300:SF11">
    <property type="entry name" value="ACETYLTRANSFERASE RV3034C-RELATED"/>
    <property type="match status" value="1"/>
</dbReference>
<gene>
    <name evidence="5" type="ORF">EX242_05845</name>
</gene>
<dbReference type="SUPFAM" id="SSF51161">
    <property type="entry name" value="Trimeric LpxA-like enzymes"/>
    <property type="match status" value="1"/>
</dbReference>
<dbReference type="EMBL" id="SHDO01000007">
    <property type="protein sequence ID" value="MBX6979781.1"/>
    <property type="molecule type" value="Genomic_DNA"/>
</dbReference>
<dbReference type="Proteomes" id="UP000824410">
    <property type="component" value="Unassembled WGS sequence"/>
</dbReference>
<proteinExistence type="inferred from homology"/>
<dbReference type="InterPro" id="IPR050179">
    <property type="entry name" value="Trans_hexapeptide_repeat"/>
</dbReference>
<accession>A0AAP2JWE4</accession>
<dbReference type="Gene3D" id="2.160.10.10">
    <property type="entry name" value="Hexapeptide repeat proteins"/>
    <property type="match status" value="1"/>
</dbReference>
<comment type="caution">
    <text evidence="5">The sequence shown here is derived from an EMBL/GenBank/DDBJ whole genome shotgun (WGS) entry which is preliminary data.</text>
</comment>
<organism evidence="5 6">
    <name type="scientific">Providencia rettgeri</name>
    <dbReference type="NCBI Taxonomy" id="587"/>
    <lineage>
        <taxon>Bacteria</taxon>
        <taxon>Pseudomonadati</taxon>
        <taxon>Pseudomonadota</taxon>
        <taxon>Gammaproteobacteria</taxon>
        <taxon>Enterobacterales</taxon>
        <taxon>Morganellaceae</taxon>
        <taxon>Providencia</taxon>
    </lineage>
</organism>